<comment type="caution">
    <text evidence="2">The sequence shown here is derived from an EMBL/GenBank/DDBJ whole genome shotgun (WGS) entry which is preliminary data.</text>
</comment>
<feature type="region of interest" description="Disordered" evidence="1">
    <location>
        <begin position="434"/>
        <end position="472"/>
    </location>
</feature>
<evidence type="ECO:0000313" key="3">
    <source>
        <dbReference type="Proteomes" id="UP000712281"/>
    </source>
</evidence>
<dbReference type="EMBL" id="QGKW02000276">
    <property type="protein sequence ID" value="KAF2607115.1"/>
    <property type="molecule type" value="Genomic_DNA"/>
</dbReference>
<dbReference type="Proteomes" id="UP000712281">
    <property type="component" value="Unassembled WGS sequence"/>
</dbReference>
<gene>
    <name evidence="2" type="ORF">F2Q68_00043041</name>
</gene>
<feature type="compositionally biased region" description="Polar residues" evidence="1">
    <location>
        <begin position="488"/>
        <end position="504"/>
    </location>
</feature>
<sequence length="611" mass="68451">MGRFRDFPDTVETTTDIAGDDEEVNYPADAFGVSLSGNINFDLARPWFTLGFKVCAVASRLSVFLLRFLPDSYRFKVRDSYFEDYTYIFGAEARLFCDFWPYEAADKKLRSSDDHVDSATIVIVPLLVWPPAAFIPRLISLRRSLRGRISVRLRGRSISRMRSFTLVTSESSPASSFAASLAPKTLQLVVECPRDWWNSQKDRLQSRSSHRDVESLKQPVNLGCSAGSVMDLGFQGSYFCRSLGDILAKIADIRRLAIRFPSLSAFNASELGLLFSQLFLIVPSSVCRTESFPEQIGFWSFMSVDVLIGIIGDIIARIQVDVLDFVILRIFRGKRRTFRPIEWGNEVESFPLDFSALVLAIKVSTYLAADTSAAGVWRSVPLLPLRGVCKFGAEAAPQKSAGDLAFDAEISGDNQQEVSYVNGQGWPLKNYHPNPNMRNNPQLFWPKQDKPADPAQSNQVQNTRTLSQLPPLRSLFRKMRQKLCCSSCSKDNTSKGSVKRQQGTLPGKTDKNPKECNAVELRSGKKQSEPVKKRFTAAEKGKKKESELPPANTPAAKKEREPIVGTNSPGPEQPAEAVRPIPEPVPAREYTHKVHYHVPEKATRKDREEMK</sequence>
<name>A0A8S9LJ19_BRACR</name>
<feature type="compositionally biased region" description="Basic and acidic residues" evidence="1">
    <location>
        <begin position="522"/>
        <end position="547"/>
    </location>
</feature>
<evidence type="ECO:0000256" key="1">
    <source>
        <dbReference type="SAM" id="MobiDB-lite"/>
    </source>
</evidence>
<protein>
    <submittedName>
        <fullName evidence="2">Uncharacterized protein</fullName>
    </submittedName>
</protein>
<dbReference type="AlphaFoldDB" id="A0A8S9LJ19"/>
<feature type="compositionally biased region" description="Polar residues" evidence="1">
    <location>
        <begin position="455"/>
        <end position="468"/>
    </location>
</feature>
<proteinExistence type="predicted"/>
<feature type="region of interest" description="Disordered" evidence="1">
    <location>
        <begin position="487"/>
        <end position="611"/>
    </location>
</feature>
<reference evidence="2" key="1">
    <citation type="submission" date="2019-12" db="EMBL/GenBank/DDBJ databases">
        <title>Genome sequencing and annotation of Brassica cretica.</title>
        <authorList>
            <person name="Studholme D.J."/>
            <person name="Sarris P.F."/>
        </authorList>
    </citation>
    <scope>NUCLEOTIDE SEQUENCE</scope>
    <source>
        <strain evidence="2">PFS-001/15</strain>
        <tissue evidence="2">Leaf</tissue>
    </source>
</reference>
<accession>A0A8S9LJ19</accession>
<evidence type="ECO:0000313" key="2">
    <source>
        <dbReference type="EMBL" id="KAF2607115.1"/>
    </source>
</evidence>
<feature type="compositionally biased region" description="Basic and acidic residues" evidence="1">
    <location>
        <begin position="589"/>
        <end position="611"/>
    </location>
</feature>
<organism evidence="2 3">
    <name type="scientific">Brassica cretica</name>
    <name type="common">Mustard</name>
    <dbReference type="NCBI Taxonomy" id="69181"/>
    <lineage>
        <taxon>Eukaryota</taxon>
        <taxon>Viridiplantae</taxon>
        <taxon>Streptophyta</taxon>
        <taxon>Embryophyta</taxon>
        <taxon>Tracheophyta</taxon>
        <taxon>Spermatophyta</taxon>
        <taxon>Magnoliopsida</taxon>
        <taxon>eudicotyledons</taxon>
        <taxon>Gunneridae</taxon>
        <taxon>Pentapetalae</taxon>
        <taxon>rosids</taxon>
        <taxon>malvids</taxon>
        <taxon>Brassicales</taxon>
        <taxon>Brassicaceae</taxon>
        <taxon>Brassiceae</taxon>
        <taxon>Brassica</taxon>
    </lineage>
</organism>